<dbReference type="EMBL" id="LN871598">
    <property type="protein sequence ID" value="CTQ40634.1"/>
    <property type="molecule type" value="Genomic_DNA"/>
</dbReference>
<dbReference type="Proteomes" id="UP000002899">
    <property type="component" value="Chromosome III"/>
</dbReference>
<reference evidence="7 8" key="2">
    <citation type="journal article" date="2013" name="PLoS ONE">
        <title>Whole genome mapping and re-organization of the nuclear and mitochondrial genomes of Babesia microti isolates.</title>
        <authorList>
            <person name="Cornillot E."/>
            <person name="Dassouli A."/>
            <person name="Garg A."/>
            <person name="Pachikara N."/>
            <person name="Randazzo S."/>
            <person name="Depoix D."/>
            <person name="Carcy B."/>
            <person name="Delbecq S."/>
            <person name="Frutos R."/>
            <person name="Silva J.C."/>
            <person name="Sutton R."/>
            <person name="Krause P.J."/>
            <person name="Mamoun C.B."/>
        </authorList>
    </citation>
    <scope>NUCLEOTIDE SEQUENCE [LARGE SCALE GENOMIC DNA]</scope>
    <source>
        <strain evidence="7 8">RI</strain>
    </source>
</reference>
<organism evidence="7 8">
    <name type="scientific">Babesia microti (strain RI)</name>
    <dbReference type="NCBI Taxonomy" id="1133968"/>
    <lineage>
        <taxon>Eukaryota</taxon>
        <taxon>Sar</taxon>
        <taxon>Alveolata</taxon>
        <taxon>Apicomplexa</taxon>
        <taxon>Aconoidasida</taxon>
        <taxon>Piroplasmida</taxon>
        <taxon>Babesiidae</taxon>
        <taxon>Babesia</taxon>
    </lineage>
</organism>
<evidence type="ECO:0000256" key="6">
    <source>
        <dbReference type="PROSITE-ProRule" id="PRU00221"/>
    </source>
</evidence>
<evidence type="ECO:0000313" key="8">
    <source>
        <dbReference type="Proteomes" id="UP000002899"/>
    </source>
</evidence>
<comment type="subcellular location">
    <subcellularLocation>
        <location evidence="1">Nucleus</location>
    </subcellularLocation>
</comment>
<dbReference type="RefSeq" id="XP_012648645.1">
    <property type="nucleotide sequence ID" value="XM_012793191.1"/>
</dbReference>
<dbReference type="Pfam" id="PF00400">
    <property type="entry name" value="WD40"/>
    <property type="match status" value="2"/>
</dbReference>
<dbReference type="KEGG" id="bmic:BMR1_03g00170"/>
<dbReference type="InterPro" id="IPR036322">
    <property type="entry name" value="WD40_repeat_dom_sf"/>
</dbReference>
<dbReference type="PANTHER" id="PTHR16288">
    <property type="entry name" value="WD40 REPEAT PROTEIN 4"/>
    <property type="match status" value="1"/>
</dbReference>
<protein>
    <submittedName>
        <fullName evidence="7">tRNA (Guanine-N(7)-)-methyltransferase non-catalytic subunit wdr4</fullName>
    </submittedName>
</protein>
<dbReference type="Gene3D" id="2.130.10.10">
    <property type="entry name" value="YVTN repeat-like/Quinoprotein amine dehydrogenase"/>
    <property type="match status" value="1"/>
</dbReference>
<name>A0A0K3ALK7_BABMR</name>
<evidence type="ECO:0000256" key="1">
    <source>
        <dbReference type="ARBA" id="ARBA00004123"/>
    </source>
</evidence>
<evidence type="ECO:0000256" key="3">
    <source>
        <dbReference type="ARBA" id="ARBA00022694"/>
    </source>
</evidence>
<evidence type="ECO:0000256" key="5">
    <source>
        <dbReference type="ARBA" id="ARBA00023242"/>
    </source>
</evidence>
<dbReference type="VEuPathDB" id="PiroplasmaDB:BMR1_03g00170"/>
<reference evidence="7 8" key="3">
    <citation type="journal article" date="2016" name="Sci. Rep.">
        <title>Genome-wide diversity and gene expression profiling of Babesia microti isolates identify polymorphic genes that mediate host-pathogen interactions.</title>
        <authorList>
            <person name="Silva J.C."/>
            <person name="Cornillot E."/>
            <person name="McCracken C."/>
            <person name="Usmani-Brown S."/>
            <person name="Dwivedi A."/>
            <person name="Ifeonu O.O."/>
            <person name="Crabtree J."/>
            <person name="Gotia H.T."/>
            <person name="Virji A.Z."/>
            <person name="Reynes C."/>
            <person name="Colinge J."/>
            <person name="Kumar V."/>
            <person name="Lawres L."/>
            <person name="Pazzi J.E."/>
            <person name="Pablo J.V."/>
            <person name="Hung C."/>
            <person name="Brancato J."/>
            <person name="Kumari P."/>
            <person name="Orvis J."/>
            <person name="Tretina K."/>
            <person name="Chibucos M."/>
            <person name="Ott S."/>
            <person name="Sadzewicz L."/>
            <person name="Sengamalay N."/>
            <person name="Shetty A.C."/>
            <person name="Su Q."/>
            <person name="Tallon L."/>
            <person name="Fraser C.M."/>
            <person name="Frutos R."/>
            <person name="Molina D.M."/>
            <person name="Krause P.J."/>
            <person name="Ben Mamoun C."/>
        </authorList>
    </citation>
    <scope>NUCLEOTIDE SEQUENCE [LARGE SCALE GENOMIC DNA]</scope>
    <source>
        <strain evidence="7 8">RI</strain>
    </source>
</reference>
<evidence type="ECO:0000256" key="2">
    <source>
        <dbReference type="ARBA" id="ARBA00022574"/>
    </source>
</evidence>
<feature type="repeat" description="WD" evidence="6">
    <location>
        <begin position="165"/>
        <end position="205"/>
    </location>
</feature>
<reference evidence="7 8" key="1">
    <citation type="journal article" date="2012" name="Nucleic Acids Res.">
        <title>Sequencing of the smallest Apicomplexan genome from the human pathogen Babesia microti.</title>
        <authorList>
            <person name="Cornillot E."/>
            <person name="Hadj-Kaddour K."/>
            <person name="Dassouli A."/>
            <person name="Noel B."/>
            <person name="Ranwez V."/>
            <person name="Vacherie B."/>
            <person name="Augagneur Y."/>
            <person name="Bres V."/>
            <person name="Duclos A."/>
            <person name="Randazzo S."/>
            <person name="Carcy B."/>
            <person name="Debierre-Grockiego F."/>
            <person name="Delbecq S."/>
            <person name="Moubri-Menage K."/>
            <person name="Shams-Eldin H."/>
            <person name="Usmani-Brown S."/>
            <person name="Bringaud F."/>
            <person name="Wincker P."/>
            <person name="Vivares C.P."/>
            <person name="Schwarz R.T."/>
            <person name="Schetters T.P."/>
            <person name="Krause P.J."/>
            <person name="Gorenflot A."/>
            <person name="Berry V."/>
            <person name="Barbe V."/>
            <person name="Ben Mamoun C."/>
        </authorList>
    </citation>
    <scope>NUCLEOTIDE SEQUENCE [LARGE SCALE GENOMIC DNA]</scope>
    <source>
        <strain evidence="7 8">RI</strain>
    </source>
</reference>
<dbReference type="InterPro" id="IPR001680">
    <property type="entry name" value="WD40_rpt"/>
</dbReference>
<keyword evidence="8" id="KW-1185">Reference proteome</keyword>
<dbReference type="AlphaFoldDB" id="A0A0K3ALK7"/>
<gene>
    <name evidence="7" type="ORF">BMR1_03g00170</name>
</gene>
<dbReference type="SMART" id="SM00320">
    <property type="entry name" value="WD40"/>
    <property type="match status" value="2"/>
</dbReference>
<dbReference type="OrthoDB" id="339900at2759"/>
<sequence length="343" mass="37904">MLRPGIPLSPFLVTHTKPYLFYACGNVIFKFSVDVAGSAEFCGKNDTCHSGTVRSISHSGDELLTCGDDKILAILDHGLSCLRRRVMGKKLSSAYVVGSHILVADRFGDIYRIKSDLSGEAEFFFSHYTTITASTLMANLSLTGNKDGKIVVLDAHNPFLVLAICQGHSEFITCLKPYGDDKFISCSADGKLRAWDLDQFTELQTVDLHELACDEFGPGMYVPFYILTESGDSFIAVLFAHPSMMMVFDVWAYKYRWIQLPFEVQSAAKLPNHKISEILEDSDGVDALSGYFFLDMCGDLWNNVGNAWHKIEVQAGCSGELVDFWKQNEGLKGGRGEGGAHNC</sequence>
<keyword evidence="2 6" id="KW-0853">WD repeat</keyword>
<keyword evidence="5" id="KW-0539">Nucleus</keyword>
<keyword evidence="4" id="KW-0677">Repeat</keyword>
<dbReference type="PROSITE" id="PS50082">
    <property type="entry name" value="WD_REPEATS_2"/>
    <property type="match status" value="1"/>
</dbReference>
<dbReference type="InterPro" id="IPR015943">
    <property type="entry name" value="WD40/YVTN_repeat-like_dom_sf"/>
</dbReference>
<dbReference type="GO" id="GO:0005634">
    <property type="term" value="C:nucleus"/>
    <property type="evidence" value="ECO:0007669"/>
    <property type="project" value="UniProtKB-SubCell"/>
</dbReference>
<dbReference type="GeneID" id="24424669"/>
<dbReference type="GO" id="GO:0043527">
    <property type="term" value="C:tRNA methyltransferase complex"/>
    <property type="evidence" value="ECO:0007669"/>
    <property type="project" value="TreeGrafter"/>
</dbReference>
<dbReference type="InterPro" id="IPR028884">
    <property type="entry name" value="Trm82"/>
</dbReference>
<dbReference type="GO" id="GO:0006400">
    <property type="term" value="P:tRNA modification"/>
    <property type="evidence" value="ECO:0007669"/>
    <property type="project" value="TreeGrafter"/>
</dbReference>
<dbReference type="GO" id="GO:0005829">
    <property type="term" value="C:cytosol"/>
    <property type="evidence" value="ECO:0007669"/>
    <property type="project" value="TreeGrafter"/>
</dbReference>
<dbReference type="PANTHER" id="PTHR16288:SF0">
    <property type="entry name" value="TRNA (GUANINE-N(7)-)-METHYLTRANSFERASE NON-CATALYTIC SUBUNIT WDR4"/>
    <property type="match status" value="1"/>
</dbReference>
<dbReference type="SUPFAM" id="SSF50978">
    <property type="entry name" value="WD40 repeat-like"/>
    <property type="match status" value="1"/>
</dbReference>
<dbReference type="GO" id="GO:0008168">
    <property type="term" value="F:methyltransferase activity"/>
    <property type="evidence" value="ECO:0007669"/>
    <property type="project" value="UniProtKB-KW"/>
</dbReference>
<keyword evidence="3" id="KW-0819">tRNA processing</keyword>
<proteinExistence type="predicted"/>
<dbReference type="GO" id="GO:0036265">
    <property type="term" value="P:RNA (guanine-N7)-methylation"/>
    <property type="evidence" value="ECO:0007669"/>
    <property type="project" value="InterPro"/>
</dbReference>
<evidence type="ECO:0000256" key="4">
    <source>
        <dbReference type="ARBA" id="ARBA00022737"/>
    </source>
</evidence>
<accession>A0A0K3ALK7</accession>
<evidence type="ECO:0000313" key="7">
    <source>
        <dbReference type="EMBL" id="CTQ40634.1"/>
    </source>
</evidence>